<proteinExistence type="predicted"/>
<keyword evidence="1" id="KW-1133">Transmembrane helix</keyword>
<keyword evidence="1" id="KW-0812">Transmembrane</keyword>
<accession>A0A0M5LXK6</accession>
<evidence type="ECO:0000313" key="2">
    <source>
        <dbReference type="EMBL" id="ALE92787.1"/>
    </source>
</evidence>
<protein>
    <submittedName>
        <fullName evidence="2">Uncharacterized protein</fullName>
    </submittedName>
</protein>
<evidence type="ECO:0000313" key="3">
    <source>
        <dbReference type="Proteomes" id="UP000062833"/>
    </source>
</evidence>
<keyword evidence="1" id="KW-0472">Membrane</keyword>
<reference evidence="3" key="1">
    <citation type="submission" date="2015-09" db="EMBL/GenBank/DDBJ databases">
        <title>Complete genome of Arthrobacter alpinus strain R3.8.</title>
        <authorList>
            <person name="See-Too W.S."/>
            <person name="Chan K.G."/>
        </authorList>
    </citation>
    <scope>NUCLEOTIDE SEQUENCE [LARGE SCALE GENOMIC DNA]</scope>
    <source>
        <strain evidence="3">R3.8</strain>
    </source>
</reference>
<name>A0A0M5LXK6_9MICC</name>
<keyword evidence="3" id="KW-1185">Reference proteome</keyword>
<feature type="transmembrane region" description="Helical" evidence="1">
    <location>
        <begin position="60"/>
        <end position="82"/>
    </location>
</feature>
<feature type="transmembrane region" description="Helical" evidence="1">
    <location>
        <begin position="30"/>
        <end position="53"/>
    </location>
</feature>
<dbReference type="EMBL" id="CP012677">
    <property type="protein sequence ID" value="ALE92787.1"/>
    <property type="molecule type" value="Genomic_DNA"/>
</dbReference>
<evidence type="ECO:0000256" key="1">
    <source>
        <dbReference type="SAM" id="Phobius"/>
    </source>
</evidence>
<dbReference type="PATRIC" id="fig|656366.3.peg.2491"/>
<sequence length="101" mass="10483">MVAVVIIALTAGAFGAIAWAVDKYRTTFGALLPAGAAVAAALLVWIITMTIGLDNSSATAWIPWILSMAVGGVAAWATAGFVGRTRHAHQVKRSNEILALH</sequence>
<organism evidence="2 3">
    <name type="scientific">Arthrobacter alpinus</name>
    <dbReference type="NCBI Taxonomy" id="656366"/>
    <lineage>
        <taxon>Bacteria</taxon>
        <taxon>Bacillati</taxon>
        <taxon>Actinomycetota</taxon>
        <taxon>Actinomycetes</taxon>
        <taxon>Micrococcales</taxon>
        <taxon>Micrococcaceae</taxon>
        <taxon>Arthrobacter</taxon>
    </lineage>
</organism>
<dbReference type="KEGG" id="aaq:AOC05_11565"/>
<dbReference type="RefSeq" id="WP_062007357.1">
    <property type="nucleotide sequence ID" value="NZ_CP012677.1"/>
</dbReference>
<dbReference type="AlphaFoldDB" id="A0A0M5LXK6"/>
<dbReference type="Proteomes" id="UP000062833">
    <property type="component" value="Chromosome"/>
</dbReference>
<gene>
    <name evidence="2" type="ORF">AOC05_11565</name>
</gene>